<dbReference type="Pfam" id="PF07715">
    <property type="entry name" value="Plug"/>
    <property type="match status" value="1"/>
</dbReference>
<dbReference type="PANTHER" id="PTHR30069:SF41">
    <property type="entry name" value="HEME_HEMOPEXIN UTILIZATION PROTEIN C"/>
    <property type="match status" value="1"/>
</dbReference>
<dbReference type="EMBL" id="FOWZ01000003">
    <property type="protein sequence ID" value="SFP26998.1"/>
    <property type="molecule type" value="Genomic_DNA"/>
</dbReference>
<dbReference type="GO" id="GO:0044718">
    <property type="term" value="P:siderophore transmembrane transport"/>
    <property type="evidence" value="ECO:0007669"/>
    <property type="project" value="TreeGrafter"/>
</dbReference>
<evidence type="ECO:0000256" key="1">
    <source>
        <dbReference type="ARBA" id="ARBA00004571"/>
    </source>
</evidence>
<evidence type="ECO:0000313" key="17">
    <source>
        <dbReference type="Proteomes" id="UP000199331"/>
    </source>
</evidence>
<accession>A0A1I5NYU5</accession>
<evidence type="ECO:0000256" key="10">
    <source>
        <dbReference type="PROSITE-ProRule" id="PRU01360"/>
    </source>
</evidence>
<keyword evidence="6 13" id="KW-0732">Signal</keyword>
<feature type="chain" id="PRO_5011527460" evidence="13">
    <location>
        <begin position="28"/>
        <end position="662"/>
    </location>
</feature>
<feature type="signal peptide" evidence="13">
    <location>
        <begin position="1"/>
        <end position="27"/>
    </location>
</feature>
<dbReference type="SUPFAM" id="SSF56935">
    <property type="entry name" value="Porins"/>
    <property type="match status" value="1"/>
</dbReference>
<keyword evidence="3 10" id="KW-0813">Transport</keyword>
<dbReference type="InterPro" id="IPR000531">
    <property type="entry name" value="Beta-barrel_TonB"/>
</dbReference>
<proteinExistence type="inferred from homology"/>
<dbReference type="InterPro" id="IPR012910">
    <property type="entry name" value="Plug_dom"/>
</dbReference>
<dbReference type="InterPro" id="IPR036942">
    <property type="entry name" value="Beta-barrel_TonB_sf"/>
</dbReference>
<evidence type="ECO:0000256" key="2">
    <source>
        <dbReference type="ARBA" id="ARBA00009810"/>
    </source>
</evidence>
<evidence type="ECO:0000256" key="7">
    <source>
        <dbReference type="ARBA" id="ARBA00023077"/>
    </source>
</evidence>
<feature type="domain" description="TonB-dependent receptor-like beta-barrel" evidence="14">
    <location>
        <begin position="217"/>
        <end position="623"/>
    </location>
</feature>
<dbReference type="InterPro" id="IPR039426">
    <property type="entry name" value="TonB-dep_rcpt-like"/>
</dbReference>
<dbReference type="Proteomes" id="UP000199331">
    <property type="component" value="Unassembled WGS sequence"/>
</dbReference>
<dbReference type="GO" id="GO:0015344">
    <property type="term" value="F:siderophore uptake transmembrane transporter activity"/>
    <property type="evidence" value="ECO:0007669"/>
    <property type="project" value="TreeGrafter"/>
</dbReference>
<keyword evidence="17" id="KW-1185">Reference proteome</keyword>
<evidence type="ECO:0000256" key="8">
    <source>
        <dbReference type="ARBA" id="ARBA00023136"/>
    </source>
</evidence>
<evidence type="ECO:0000256" key="3">
    <source>
        <dbReference type="ARBA" id="ARBA00022448"/>
    </source>
</evidence>
<feature type="short sequence motif" description="TonB box" evidence="11">
    <location>
        <begin position="38"/>
        <end position="44"/>
    </location>
</feature>
<evidence type="ECO:0000256" key="13">
    <source>
        <dbReference type="SAM" id="SignalP"/>
    </source>
</evidence>
<evidence type="ECO:0000256" key="12">
    <source>
        <dbReference type="RuleBase" id="RU003357"/>
    </source>
</evidence>
<keyword evidence="9 10" id="KW-0998">Cell outer membrane</keyword>
<dbReference type="PROSITE" id="PS00430">
    <property type="entry name" value="TONB_DEPENDENT_REC_1"/>
    <property type="match status" value="1"/>
</dbReference>
<evidence type="ECO:0000313" key="16">
    <source>
        <dbReference type="EMBL" id="SFP26998.1"/>
    </source>
</evidence>
<dbReference type="OrthoDB" id="9760494at2"/>
<gene>
    <name evidence="16" type="ORF">SAMN04488060_2196</name>
</gene>
<organism evidence="16 17">
    <name type="scientific">Qipengyuania nanhaisediminis</name>
    <dbReference type="NCBI Taxonomy" id="604088"/>
    <lineage>
        <taxon>Bacteria</taxon>
        <taxon>Pseudomonadati</taxon>
        <taxon>Pseudomonadota</taxon>
        <taxon>Alphaproteobacteria</taxon>
        <taxon>Sphingomonadales</taxon>
        <taxon>Erythrobacteraceae</taxon>
        <taxon>Qipengyuania</taxon>
    </lineage>
</organism>
<evidence type="ECO:0000256" key="4">
    <source>
        <dbReference type="ARBA" id="ARBA00022452"/>
    </source>
</evidence>
<evidence type="ECO:0000256" key="6">
    <source>
        <dbReference type="ARBA" id="ARBA00022729"/>
    </source>
</evidence>
<sequence length="662" mass="71794">MIRFATQSSTIALGLAALGGLSAPVAAQTIDGEDAADTIIVTGEKEPGDFIVSSEDLERTSANTLEDIFANESSVAVGGGSATAQKIYVRGFEDVMLNVTIDGAQSPGELYHHQARVQVEPDFIKTIQLDAGAGAATNGPGALTGALAVTLKDAFDMLSAGQDVGIYAKSTGYLNGGDGYGASGAVYGRLSDNVGLIAGISYTDRNDYDDGNGDRVSPTPYEHTRYFSKLNVLDGDHAASLTFEKLDDSATSYERPNLTNFAGRYILSDQEMSRTTLTGNYRYNPASEAIDTRLTAFYNNTDFRVQRQTSDIIYGEGDFSSMGLDLRNTSSFGDLSLTYGVDYRVDDLNSAQNATPPFAWGDTRQSVDIFGAYLQANFQPIEPLKLTAGIRYDDYNFKSSGGVSSGIRIADSGFSPNVGATFEIVDGLELHATYAQAFRGVQIREAFFSALYVHDGTLESEKADNLEFGVSFERDGFFARGTWYKQNIENFVDIEYVGTPVWGYWRNIGDAKVEGYEIEAGYATQDLFLSVGMWDANNTLNGQPLTDANLGLGTRIGTTWLGKAEYTGLSDRLSLGTQVRHVSSESNSIDPTAPDKEAYTTVKAYTSYRIADPITVSLVVNNLFDEFYYDHATYTYIAGSTNDYVGYPAMGREVVASLRVQF</sequence>
<evidence type="ECO:0000259" key="14">
    <source>
        <dbReference type="Pfam" id="PF00593"/>
    </source>
</evidence>
<dbReference type="STRING" id="604088.SAMN04488060_2196"/>
<keyword evidence="16" id="KW-0675">Receptor</keyword>
<dbReference type="InterPro" id="IPR037066">
    <property type="entry name" value="Plug_dom_sf"/>
</dbReference>
<dbReference type="Pfam" id="PF00593">
    <property type="entry name" value="TonB_dep_Rec_b-barrel"/>
    <property type="match status" value="1"/>
</dbReference>
<dbReference type="InterPro" id="IPR010916">
    <property type="entry name" value="TonB_box_CS"/>
</dbReference>
<dbReference type="AlphaFoldDB" id="A0A1I5NYU5"/>
<protein>
    <submittedName>
        <fullName evidence="16">Hemoglobin/transferrin/lactoferrin receptor protein</fullName>
    </submittedName>
</protein>
<comment type="subcellular location">
    <subcellularLocation>
        <location evidence="1 10">Cell outer membrane</location>
        <topology evidence="1 10">Multi-pass membrane protein</topology>
    </subcellularLocation>
</comment>
<reference evidence="17" key="1">
    <citation type="submission" date="2016-10" db="EMBL/GenBank/DDBJ databases">
        <authorList>
            <person name="Varghese N."/>
            <person name="Submissions S."/>
        </authorList>
    </citation>
    <scope>NUCLEOTIDE SEQUENCE [LARGE SCALE GENOMIC DNA]</scope>
    <source>
        <strain evidence="17">CGMCC 1.7715</strain>
    </source>
</reference>
<evidence type="ECO:0000256" key="9">
    <source>
        <dbReference type="ARBA" id="ARBA00023237"/>
    </source>
</evidence>
<keyword evidence="8 10" id="KW-0472">Membrane</keyword>
<comment type="similarity">
    <text evidence="2 10 12">Belongs to the TonB-dependent receptor family.</text>
</comment>
<dbReference type="RefSeq" id="WP_090481367.1">
    <property type="nucleotide sequence ID" value="NZ_FOWZ01000003.1"/>
</dbReference>
<dbReference type="CDD" id="cd01347">
    <property type="entry name" value="ligand_gated_channel"/>
    <property type="match status" value="1"/>
</dbReference>
<evidence type="ECO:0000256" key="5">
    <source>
        <dbReference type="ARBA" id="ARBA00022692"/>
    </source>
</evidence>
<keyword evidence="7 11" id="KW-0798">TonB box</keyword>
<evidence type="ECO:0000256" key="11">
    <source>
        <dbReference type="PROSITE-ProRule" id="PRU10143"/>
    </source>
</evidence>
<dbReference type="PROSITE" id="PS52016">
    <property type="entry name" value="TONB_DEPENDENT_REC_3"/>
    <property type="match status" value="1"/>
</dbReference>
<name>A0A1I5NYU5_9SPHN</name>
<keyword evidence="5 10" id="KW-0812">Transmembrane</keyword>
<dbReference type="PANTHER" id="PTHR30069">
    <property type="entry name" value="TONB-DEPENDENT OUTER MEMBRANE RECEPTOR"/>
    <property type="match status" value="1"/>
</dbReference>
<feature type="domain" description="TonB-dependent receptor plug" evidence="15">
    <location>
        <begin position="51"/>
        <end position="146"/>
    </location>
</feature>
<evidence type="ECO:0000259" key="15">
    <source>
        <dbReference type="Pfam" id="PF07715"/>
    </source>
</evidence>
<dbReference type="Gene3D" id="2.170.130.10">
    <property type="entry name" value="TonB-dependent receptor, plug domain"/>
    <property type="match status" value="1"/>
</dbReference>
<dbReference type="GO" id="GO:0009279">
    <property type="term" value="C:cell outer membrane"/>
    <property type="evidence" value="ECO:0007669"/>
    <property type="project" value="UniProtKB-SubCell"/>
</dbReference>
<keyword evidence="4 10" id="KW-1134">Transmembrane beta strand</keyword>
<dbReference type="Gene3D" id="2.40.170.20">
    <property type="entry name" value="TonB-dependent receptor, beta-barrel domain"/>
    <property type="match status" value="1"/>
</dbReference>